<keyword evidence="1" id="KW-0732">Signal</keyword>
<organism evidence="2 3">
    <name type="scientific">Chryseobacterium elymi</name>
    <dbReference type="NCBI Taxonomy" id="395936"/>
    <lineage>
        <taxon>Bacteria</taxon>
        <taxon>Pseudomonadati</taxon>
        <taxon>Bacteroidota</taxon>
        <taxon>Flavobacteriia</taxon>
        <taxon>Flavobacteriales</taxon>
        <taxon>Weeksellaceae</taxon>
        <taxon>Chryseobacterium group</taxon>
        <taxon>Chryseobacterium</taxon>
    </lineage>
</organism>
<proteinExistence type="predicted"/>
<dbReference type="OrthoDB" id="669053at2"/>
<evidence type="ECO:0000256" key="1">
    <source>
        <dbReference type="SAM" id="SignalP"/>
    </source>
</evidence>
<dbReference type="Proteomes" id="UP000257030">
    <property type="component" value="Unassembled WGS sequence"/>
</dbReference>
<feature type="non-terminal residue" evidence="2">
    <location>
        <position position="71"/>
    </location>
</feature>
<reference evidence="2 3" key="1">
    <citation type="journal article" date="2010" name="Syst. Appl. Microbiol.">
        <title>Four new species of Chryseobacterium from the rhizosphere of coastal sand dune plants, Chryseobacterium elymi sp. nov., Chryseobacterium hagamense sp. nov., Chryseobacterium lathyri sp. nov. and Chryseobacterium rhizosphaerae sp. nov.</title>
        <authorList>
            <person name="Cho S.H."/>
            <person name="Lee K.S."/>
            <person name="Shin D.S."/>
            <person name="Han J.H."/>
            <person name="Park K.S."/>
            <person name="Lee C.H."/>
            <person name="Park K.H."/>
            <person name="Kim S.B."/>
        </authorList>
    </citation>
    <scope>NUCLEOTIDE SEQUENCE [LARGE SCALE GENOMIC DNA]</scope>
    <source>
        <strain evidence="2 3">KCTC 22547</strain>
    </source>
</reference>
<dbReference type="AlphaFoldDB" id="A0A3D9D2K9"/>
<dbReference type="EMBL" id="QNUH01000038">
    <property type="protein sequence ID" value="REC72168.1"/>
    <property type="molecule type" value="Genomic_DNA"/>
</dbReference>
<gene>
    <name evidence="2" type="ORF">DRF60_20350</name>
</gene>
<feature type="chain" id="PRO_5017633241" description="Glycosyl-hydrolase 97 N-terminal domain-containing protein" evidence="1">
    <location>
        <begin position="21"/>
        <end position="71"/>
    </location>
</feature>
<name>A0A3D9D2K9_9FLAO</name>
<dbReference type="RefSeq" id="WP_133297258.1">
    <property type="nucleotide sequence ID" value="NZ_QNUH01000038.1"/>
</dbReference>
<sequence length="71" mass="7989">MSPKSAAAFLFSLLTVWVNAQIDTTKIKSYADQVMIRVNLDTNIETYIFTEGPEDKSLETIFSINNKTRAS</sequence>
<evidence type="ECO:0000313" key="3">
    <source>
        <dbReference type="Proteomes" id="UP000257030"/>
    </source>
</evidence>
<accession>A0A3D9D2K9</accession>
<keyword evidence="3" id="KW-1185">Reference proteome</keyword>
<evidence type="ECO:0000313" key="2">
    <source>
        <dbReference type="EMBL" id="REC72168.1"/>
    </source>
</evidence>
<protein>
    <recommendedName>
        <fullName evidence="4">Glycosyl-hydrolase 97 N-terminal domain-containing protein</fullName>
    </recommendedName>
</protein>
<comment type="caution">
    <text evidence="2">The sequence shown here is derived from an EMBL/GenBank/DDBJ whole genome shotgun (WGS) entry which is preliminary data.</text>
</comment>
<feature type="signal peptide" evidence="1">
    <location>
        <begin position="1"/>
        <end position="20"/>
    </location>
</feature>
<evidence type="ECO:0008006" key="4">
    <source>
        <dbReference type="Google" id="ProtNLM"/>
    </source>
</evidence>